<evidence type="ECO:0000313" key="2">
    <source>
        <dbReference type="Proteomes" id="UP000013525"/>
    </source>
</evidence>
<protein>
    <submittedName>
        <fullName evidence="1">Phosphoglycolate phosphatase</fullName>
    </submittedName>
</protein>
<dbReference type="InterPro" id="IPR036412">
    <property type="entry name" value="HAD-like_sf"/>
</dbReference>
<dbReference type="SFLD" id="SFLDG01129">
    <property type="entry name" value="C1.5:_HAD__Beta-PGM__Phosphata"/>
    <property type="match status" value="1"/>
</dbReference>
<sequence>MTTEHSAPAPIVLFDLDGTITDSAPGIHRTFRHALAAVDRPVPGDDVLATIIGPPMRDTFVRLGFDPPTAERAITAYTERYDEQGWAENSVYPGMRDVLRTARELGLRTAVATSKAEPFAARILEHFDLTQYLDFVGGATLDGSRRAKSDVIAHSLRALGVNPGEHDGVPIVMVGDREHDVEGAALWGVKAVFVAWGYGAPAEAEHAWRTVATTGELEEVLRELAR</sequence>
<dbReference type="InterPro" id="IPR023198">
    <property type="entry name" value="PGP-like_dom2"/>
</dbReference>
<name>R7WL83_9NOCA</name>
<dbReference type="EMBL" id="APMY01000076">
    <property type="protein sequence ID" value="EOM76063.1"/>
    <property type="molecule type" value="Genomic_DNA"/>
</dbReference>
<organism evidence="1 2">
    <name type="scientific">Rhodococcus rhodnii LMG 5362</name>
    <dbReference type="NCBI Taxonomy" id="1273125"/>
    <lineage>
        <taxon>Bacteria</taxon>
        <taxon>Bacillati</taxon>
        <taxon>Actinomycetota</taxon>
        <taxon>Actinomycetes</taxon>
        <taxon>Mycobacteriales</taxon>
        <taxon>Nocardiaceae</taxon>
        <taxon>Rhodococcus</taxon>
    </lineage>
</organism>
<evidence type="ECO:0000313" key="1">
    <source>
        <dbReference type="EMBL" id="EOM76063.1"/>
    </source>
</evidence>
<dbReference type="RefSeq" id="WP_010838642.1">
    <property type="nucleotide sequence ID" value="NZ_APMY01000076.1"/>
</dbReference>
<dbReference type="eggNOG" id="COG0546">
    <property type="taxonomic scope" value="Bacteria"/>
</dbReference>
<keyword evidence="2" id="KW-1185">Reference proteome</keyword>
<accession>R7WL83</accession>
<dbReference type="InterPro" id="IPR050155">
    <property type="entry name" value="HAD-like_hydrolase_sf"/>
</dbReference>
<dbReference type="PATRIC" id="fig|1273125.3.peg.2475"/>
<comment type="caution">
    <text evidence="1">The sequence shown here is derived from an EMBL/GenBank/DDBJ whole genome shotgun (WGS) entry which is preliminary data.</text>
</comment>
<dbReference type="Gene3D" id="3.40.50.1000">
    <property type="entry name" value="HAD superfamily/HAD-like"/>
    <property type="match status" value="1"/>
</dbReference>
<dbReference type="PANTHER" id="PTHR43434">
    <property type="entry name" value="PHOSPHOGLYCOLATE PHOSPHATASE"/>
    <property type="match status" value="1"/>
</dbReference>
<dbReference type="SUPFAM" id="SSF56784">
    <property type="entry name" value="HAD-like"/>
    <property type="match status" value="1"/>
</dbReference>
<dbReference type="SFLD" id="SFLDS00003">
    <property type="entry name" value="Haloacid_Dehalogenase"/>
    <property type="match status" value="1"/>
</dbReference>
<reference evidence="1 2" key="1">
    <citation type="journal article" date="2013" name="Genome Announc.">
        <title>Draft Genome Sequence of Rhodococcus rhodnii Strain LMG5362, a Symbiont of Rhodnius prolixus (Hemiptera, Reduviidae, Triatominae), the Principle Vector of Trypanosoma cruzi.</title>
        <authorList>
            <person name="Pachebat J.A."/>
            <person name="van Keulen G."/>
            <person name="Whitten M.M."/>
            <person name="Girdwood S."/>
            <person name="Del Sol R."/>
            <person name="Dyson P.J."/>
            <person name="Facey P.D."/>
        </authorList>
    </citation>
    <scope>NUCLEOTIDE SEQUENCE [LARGE SCALE GENOMIC DNA]</scope>
    <source>
        <strain evidence="1 2">LMG 5362</strain>
    </source>
</reference>
<dbReference type="PANTHER" id="PTHR43434:SF20">
    <property type="entry name" value="5'-NUCLEOTIDASE"/>
    <property type="match status" value="1"/>
</dbReference>
<dbReference type="Proteomes" id="UP000013525">
    <property type="component" value="Unassembled WGS sequence"/>
</dbReference>
<gene>
    <name evidence="1" type="ORF">Rrhod_2590</name>
</gene>
<proteinExistence type="predicted"/>
<dbReference type="InterPro" id="IPR041492">
    <property type="entry name" value="HAD_2"/>
</dbReference>
<dbReference type="GO" id="GO:0005829">
    <property type="term" value="C:cytosol"/>
    <property type="evidence" value="ECO:0007669"/>
    <property type="project" value="TreeGrafter"/>
</dbReference>
<dbReference type="Gene3D" id="1.10.150.240">
    <property type="entry name" value="Putative phosphatase, domain 2"/>
    <property type="match status" value="1"/>
</dbReference>
<dbReference type="Pfam" id="PF13419">
    <property type="entry name" value="HAD_2"/>
    <property type="match status" value="1"/>
</dbReference>
<dbReference type="AlphaFoldDB" id="R7WL83"/>
<dbReference type="GO" id="GO:0004713">
    <property type="term" value="F:protein tyrosine kinase activity"/>
    <property type="evidence" value="ECO:0007669"/>
    <property type="project" value="TreeGrafter"/>
</dbReference>
<dbReference type="InterPro" id="IPR023214">
    <property type="entry name" value="HAD_sf"/>
</dbReference>